<reference evidence="2 3" key="1">
    <citation type="submission" date="2014-09" db="EMBL/GenBank/DDBJ databases">
        <authorList>
            <person name="Ellenberger Sabrina"/>
        </authorList>
    </citation>
    <scope>NUCLEOTIDE SEQUENCE [LARGE SCALE GENOMIC DNA]</scope>
    <source>
        <strain evidence="2 3">CBS 412.66</strain>
    </source>
</reference>
<dbReference type="InterPro" id="IPR014710">
    <property type="entry name" value="RmlC-like_jellyroll"/>
</dbReference>
<feature type="domain" description="JmjC" evidence="1">
    <location>
        <begin position="130"/>
        <end position="312"/>
    </location>
</feature>
<dbReference type="EMBL" id="LN731785">
    <property type="protein sequence ID" value="CEP14981.1"/>
    <property type="molecule type" value="Genomic_DNA"/>
</dbReference>
<dbReference type="PANTHER" id="PTHR12461:SF99">
    <property type="entry name" value="BIFUNCTIONAL PEPTIDASE AND (3S)-LYSYL HYDROXYLASE JMJD7"/>
    <property type="match status" value="1"/>
</dbReference>
<dbReference type="PROSITE" id="PS51184">
    <property type="entry name" value="JMJC"/>
    <property type="match status" value="1"/>
</dbReference>
<dbReference type="Gene3D" id="2.60.120.10">
    <property type="entry name" value="Jelly Rolls"/>
    <property type="match status" value="1"/>
</dbReference>
<dbReference type="STRING" id="35722.A0A0B7NC22"/>
<dbReference type="Proteomes" id="UP000054107">
    <property type="component" value="Unassembled WGS sequence"/>
</dbReference>
<protein>
    <recommendedName>
        <fullName evidence="1">JmjC domain-containing protein</fullName>
    </recommendedName>
</protein>
<name>A0A0B7NC22_9FUNG</name>
<gene>
    <name evidence="2" type="primary">PARPA_09172.1 scaffold 35568</name>
</gene>
<proteinExistence type="predicted"/>
<evidence type="ECO:0000313" key="3">
    <source>
        <dbReference type="Proteomes" id="UP000054107"/>
    </source>
</evidence>
<dbReference type="SMART" id="SM00558">
    <property type="entry name" value="JmjC"/>
    <property type="match status" value="1"/>
</dbReference>
<dbReference type="AlphaFoldDB" id="A0A0B7NC22"/>
<keyword evidence="3" id="KW-1185">Reference proteome</keyword>
<dbReference type="InterPro" id="IPR041667">
    <property type="entry name" value="Cupin_8"/>
</dbReference>
<evidence type="ECO:0000259" key="1">
    <source>
        <dbReference type="PROSITE" id="PS51184"/>
    </source>
</evidence>
<accession>A0A0B7NC22</accession>
<dbReference type="OrthoDB" id="415358at2759"/>
<dbReference type="InterPro" id="IPR003347">
    <property type="entry name" value="JmjC_dom"/>
</dbReference>
<sequence>MIDSKDIESIFLNYVKEYQDINGTYVKIYENQPTPLEFLRCSIQPNRPAVIKNSFEHWPARTRWTNEYLRSIMGENAVTVAGMTPNGYADAVTFDPITQKDYFAMPYEDRMKFSTFLDLIEGKQVSENANYISLQNGSLPVEYSAIESDVDNDIEWCSEALGKKPDAVNFWFGDDKSVTSLHKDPYENCYAVIRGQKTFVLYPPTEYYCMHESVYQNAVYEPSPTTGKLGLKPTDGKTPWIPVNPLNPDFTKFPRFSYACSITVTLNEGEMLYLPALWFHQVMQKGDEGVIAINYWYDMDYNNILYPTMALHRRLLTGIMEDNKELLHNEDDENELE</sequence>
<dbReference type="PANTHER" id="PTHR12461">
    <property type="entry name" value="HYPOXIA-INDUCIBLE FACTOR 1 ALPHA INHIBITOR-RELATED"/>
    <property type="match status" value="1"/>
</dbReference>
<evidence type="ECO:0000313" key="2">
    <source>
        <dbReference type="EMBL" id="CEP14981.1"/>
    </source>
</evidence>
<dbReference type="Pfam" id="PF13621">
    <property type="entry name" value="Cupin_8"/>
    <property type="match status" value="1"/>
</dbReference>
<organism evidence="2 3">
    <name type="scientific">Parasitella parasitica</name>
    <dbReference type="NCBI Taxonomy" id="35722"/>
    <lineage>
        <taxon>Eukaryota</taxon>
        <taxon>Fungi</taxon>
        <taxon>Fungi incertae sedis</taxon>
        <taxon>Mucoromycota</taxon>
        <taxon>Mucoromycotina</taxon>
        <taxon>Mucoromycetes</taxon>
        <taxon>Mucorales</taxon>
        <taxon>Mucorineae</taxon>
        <taxon>Mucoraceae</taxon>
        <taxon>Parasitella</taxon>
    </lineage>
</organism>
<dbReference type="SUPFAM" id="SSF51197">
    <property type="entry name" value="Clavaminate synthase-like"/>
    <property type="match status" value="1"/>
</dbReference>